<dbReference type="AlphaFoldDB" id="A0ABD5B215"/>
<evidence type="ECO:0000313" key="1">
    <source>
        <dbReference type="EMBL" id="MDQ8747836.1"/>
    </source>
</evidence>
<sequence>MNQIITFLPKYRELNDIISNAIKNNEVSYPEQKTITEFYNQYSDVKIFEQMILEALQKQEAQVYSLLSSGIRGTIINNIDLYTSASDRLNKIDITQIYHKSNKWLYEFIDEQMKISNECYRELFQVNQSLDSIGYREHTEQEEAQLWQKHERLTKEYNKEKEKLSKLYGEQKAFRDEFLKYNENLFSKIHALSISFLSVINSYYSTRDTQEKEEKRENKSQEKEHTPIMKDGLYFNMKIVAMVHDECNNIQFENLSQTELYTILNLQPTSKIPIVKPRQKIKMCYLIYKLYEFLKLDPQDKLKWRESILNIFEIEERYYQSKYKEPESEFANSASKDFSLRIKEIFK</sequence>
<reference evidence="1 2" key="1">
    <citation type="submission" date="2023-06" db="EMBL/GenBank/DDBJ databases">
        <title>Nosocomial Elizabethkingia miricola genome.</title>
        <authorList>
            <person name="Morgado S."/>
            <person name="Fonseca E."/>
            <person name="Freitas F."/>
            <person name="Vicente A.C."/>
        </authorList>
    </citation>
    <scope>NUCLEOTIDE SEQUENCE [LARGE SCALE GENOMIC DNA]</scope>
    <source>
        <strain evidence="1 2">EM15</strain>
    </source>
</reference>
<dbReference type="Proteomes" id="UP001239265">
    <property type="component" value="Unassembled WGS sequence"/>
</dbReference>
<name>A0ABD5B215_ELIMR</name>
<dbReference type="EMBL" id="JAUCQJ010000001">
    <property type="protein sequence ID" value="MDQ8747836.1"/>
    <property type="molecule type" value="Genomic_DNA"/>
</dbReference>
<dbReference type="RefSeq" id="WP_309046210.1">
    <property type="nucleotide sequence ID" value="NZ_JAUCQJ010000001.1"/>
</dbReference>
<accession>A0ABD5B215</accession>
<gene>
    <name evidence="1" type="ORF">QT385_04230</name>
</gene>
<organism evidence="1 2">
    <name type="scientific">Elizabethkingia miricola</name>
    <name type="common">Chryseobacterium miricola</name>
    <dbReference type="NCBI Taxonomy" id="172045"/>
    <lineage>
        <taxon>Bacteria</taxon>
        <taxon>Pseudomonadati</taxon>
        <taxon>Bacteroidota</taxon>
        <taxon>Flavobacteriia</taxon>
        <taxon>Flavobacteriales</taxon>
        <taxon>Weeksellaceae</taxon>
        <taxon>Elizabethkingia</taxon>
    </lineage>
</organism>
<protein>
    <submittedName>
        <fullName evidence="1">Uncharacterized protein</fullName>
    </submittedName>
</protein>
<proteinExistence type="predicted"/>
<evidence type="ECO:0000313" key="2">
    <source>
        <dbReference type="Proteomes" id="UP001239265"/>
    </source>
</evidence>
<comment type="caution">
    <text evidence="1">The sequence shown here is derived from an EMBL/GenBank/DDBJ whole genome shotgun (WGS) entry which is preliminary data.</text>
</comment>